<dbReference type="PANTHER" id="PTHR10855">
    <property type="entry name" value="26S PROTEASOME NON-ATPASE REGULATORY SUBUNIT 12/COP9 SIGNALOSOME COMPLEX SUBUNIT 4"/>
    <property type="match status" value="1"/>
</dbReference>
<dbReference type="OrthoDB" id="4082216at2759"/>
<name>A0A642USY8_DIURU</name>
<proteinExistence type="predicted"/>
<dbReference type="PANTHER" id="PTHR10855:SF1">
    <property type="entry name" value="26S PROTEASOME NON-ATPASE REGULATORY SUBUNIT 12"/>
    <property type="match status" value="1"/>
</dbReference>
<dbReference type="VEuPathDB" id="FungiDB:DIURU_001762"/>
<gene>
    <name evidence="2" type="ORF">DIURU_001762</name>
</gene>
<dbReference type="Proteomes" id="UP000449547">
    <property type="component" value="Unassembled WGS sequence"/>
</dbReference>
<accession>A0A642USY8</accession>
<dbReference type="AlphaFoldDB" id="A0A642USY8"/>
<sequence length="311" mass="34415">MTSLPDQFTGKDDAYLIDHLPQAVDRLTTYTVADPVVASLVRVIQASHYAATPDWEQALSVATSAPEYQQCLDQQSTRLAAAYTVASATDQHTEHQVFGAKRVVELINKKVLSVNSLPQIEGIEVVAKPIFYKIIQLLILAPPDHRLASVVQFIRRHYKPDPELEGEQFEPTRALLDDVLNDKVIQLDALSEFLTRRDASMVLGGSISRLIIGVGAQVWVTNIVESNLMRVAKYYSEVSLDRLRELLGLVDEPIDLERILADMIAHDKFGRPTKLDQNKGTVDFGPVAPATTNSGVAQVVTLVNDISYDVK</sequence>
<dbReference type="GeneID" id="54780415"/>
<dbReference type="InterPro" id="IPR036388">
    <property type="entry name" value="WH-like_DNA-bd_sf"/>
</dbReference>
<dbReference type="SMART" id="SM00088">
    <property type="entry name" value="PINT"/>
    <property type="match status" value="1"/>
</dbReference>
<dbReference type="EMBL" id="SWFT01000051">
    <property type="protein sequence ID" value="KAA8904926.1"/>
    <property type="molecule type" value="Genomic_DNA"/>
</dbReference>
<evidence type="ECO:0000313" key="2">
    <source>
        <dbReference type="EMBL" id="KAA8904926.1"/>
    </source>
</evidence>
<dbReference type="InterPro" id="IPR000717">
    <property type="entry name" value="PCI_dom"/>
</dbReference>
<comment type="caution">
    <text evidence="2">The sequence shown here is derived from an EMBL/GenBank/DDBJ whole genome shotgun (WGS) entry which is preliminary data.</text>
</comment>
<reference evidence="2 3" key="1">
    <citation type="submission" date="2019-07" db="EMBL/GenBank/DDBJ databases">
        <title>Genome assembly of two rare yeast pathogens: Diutina rugosa and Trichomonascus ciferrii.</title>
        <authorList>
            <person name="Mixao V."/>
            <person name="Saus E."/>
            <person name="Hansen A."/>
            <person name="Lass-Flor C."/>
            <person name="Gabaldon T."/>
        </authorList>
    </citation>
    <scope>NUCLEOTIDE SEQUENCE [LARGE SCALE GENOMIC DNA]</scope>
    <source>
        <strain evidence="2 3">CBS 613</strain>
    </source>
</reference>
<dbReference type="GO" id="GO:0008541">
    <property type="term" value="C:proteasome regulatory particle, lid subcomplex"/>
    <property type="evidence" value="ECO:0007669"/>
    <property type="project" value="TreeGrafter"/>
</dbReference>
<dbReference type="GO" id="GO:0005737">
    <property type="term" value="C:cytoplasm"/>
    <property type="evidence" value="ECO:0007669"/>
    <property type="project" value="TreeGrafter"/>
</dbReference>
<dbReference type="SUPFAM" id="SSF46785">
    <property type="entry name" value="Winged helix' DNA-binding domain"/>
    <property type="match status" value="1"/>
</dbReference>
<dbReference type="RefSeq" id="XP_034013441.1">
    <property type="nucleotide sequence ID" value="XM_034154341.1"/>
</dbReference>
<organism evidence="2 3">
    <name type="scientific">Diutina rugosa</name>
    <name type="common">Yeast</name>
    <name type="synonym">Candida rugosa</name>
    <dbReference type="NCBI Taxonomy" id="5481"/>
    <lineage>
        <taxon>Eukaryota</taxon>
        <taxon>Fungi</taxon>
        <taxon>Dikarya</taxon>
        <taxon>Ascomycota</taxon>
        <taxon>Saccharomycotina</taxon>
        <taxon>Pichiomycetes</taxon>
        <taxon>Debaryomycetaceae</taxon>
        <taxon>Diutina</taxon>
    </lineage>
</organism>
<protein>
    <recommendedName>
        <fullName evidence="1">PCI domain-containing protein</fullName>
    </recommendedName>
</protein>
<dbReference type="Gene3D" id="1.10.10.10">
    <property type="entry name" value="Winged helix-like DNA-binding domain superfamily/Winged helix DNA-binding domain"/>
    <property type="match status" value="1"/>
</dbReference>
<keyword evidence="3" id="KW-1185">Reference proteome</keyword>
<evidence type="ECO:0000259" key="1">
    <source>
        <dbReference type="SMART" id="SM00088"/>
    </source>
</evidence>
<evidence type="ECO:0000313" key="3">
    <source>
        <dbReference type="Proteomes" id="UP000449547"/>
    </source>
</evidence>
<feature type="domain" description="PCI" evidence="1">
    <location>
        <begin position="217"/>
        <end position="299"/>
    </location>
</feature>
<dbReference type="InterPro" id="IPR036390">
    <property type="entry name" value="WH_DNA-bd_sf"/>
</dbReference>
<dbReference type="InterPro" id="IPR040134">
    <property type="entry name" value="PSMD12/CSN4"/>
</dbReference>
<dbReference type="Pfam" id="PF01399">
    <property type="entry name" value="PCI"/>
    <property type="match status" value="1"/>
</dbReference>